<gene>
    <name evidence="2" type="ORF">ABIE08_000387</name>
</gene>
<dbReference type="InterPro" id="IPR003607">
    <property type="entry name" value="HD/PDEase_dom"/>
</dbReference>
<dbReference type="Pfam" id="PF01966">
    <property type="entry name" value="HD"/>
    <property type="match status" value="1"/>
</dbReference>
<dbReference type="Gene3D" id="1.10.3210.50">
    <property type="match status" value="1"/>
</dbReference>
<protein>
    <recommendedName>
        <fullName evidence="1">HD domain-containing protein</fullName>
    </recommendedName>
</protein>
<dbReference type="PANTHER" id="PTHR33594:SF1">
    <property type="entry name" value="HD_PDEASE DOMAIN-CONTAINING PROTEIN"/>
    <property type="match status" value="1"/>
</dbReference>
<accession>A0ABV2QU00</accession>
<comment type="caution">
    <text evidence="2">The sequence shown here is derived from an EMBL/GenBank/DDBJ whole genome shotgun (WGS) entry which is preliminary data.</text>
</comment>
<dbReference type="RefSeq" id="WP_354548319.1">
    <property type="nucleotide sequence ID" value="NZ_JBEPSM010000001.1"/>
</dbReference>
<evidence type="ECO:0000313" key="3">
    <source>
        <dbReference type="Proteomes" id="UP001549321"/>
    </source>
</evidence>
<dbReference type="PANTHER" id="PTHR33594">
    <property type="entry name" value="SUPERFAMILY HYDROLASE, PUTATIVE (AFU_ORTHOLOGUE AFUA_1G03035)-RELATED"/>
    <property type="match status" value="1"/>
</dbReference>
<evidence type="ECO:0000313" key="2">
    <source>
        <dbReference type="EMBL" id="MET4632474.1"/>
    </source>
</evidence>
<dbReference type="SUPFAM" id="SSF109604">
    <property type="entry name" value="HD-domain/PDEase-like"/>
    <property type="match status" value="1"/>
</dbReference>
<keyword evidence="3" id="KW-1185">Reference proteome</keyword>
<dbReference type="SMART" id="SM00471">
    <property type="entry name" value="HDc"/>
    <property type="match status" value="1"/>
</dbReference>
<dbReference type="PROSITE" id="PS51831">
    <property type="entry name" value="HD"/>
    <property type="match status" value="1"/>
</dbReference>
<dbReference type="InterPro" id="IPR006674">
    <property type="entry name" value="HD_domain"/>
</dbReference>
<reference evidence="2 3" key="1">
    <citation type="submission" date="2024-06" db="EMBL/GenBank/DDBJ databases">
        <title>Sorghum-associated microbial communities from plants grown in Nebraska, USA.</title>
        <authorList>
            <person name="Schachtman D."/>
        </authorList>
    </citation>
    <scope>NUCLEOTIDE SEQUENCE [LARGE SCALE GENOMIC DNA]</scope>
    <source>
        <strain evidence="2 3">3207</strain>
    </source>
</reference>
<proteinExistence type="predicted"/>
<evidence type="ECO:0000259" key="1">
    <source>
        <dbReference type="PROSITE" id="PS51831"/>
    </source>
</evidence>
<feature type="domain" description="HD" evidence="1">
    <location>
        <begin position="36"/>
        <end position="140"/>
    </location>
</feature>
<dbReference type="Proteomes" id="UP001549321">
    <property type="component" value="Unassembled WGS sequence"/>
</dbReference>
<dbReference type="CDD" id="cd00077">
    <property type="entry name" value="HDc"/>
    <property type="match status" value="1"/>
</dbReference>
<dbReference type="EMBL" id="JBEPSM010000001">
    <property type="protein sequence ID" value="MET4632474.1"/>
    <property type="molecule type" value="Genomic_DNA"/>
</dbReference>
<name>A0ABV2QU00_9HYPH</name>
<sequence length="220" mass="23683">MNPTLSNGQGGAFAPHQALAEALLPHATSGDDGSHDIAHLQRVWSNAAAILAQEGGNADIVAAATLLHDCVSVEKNDPLRAQASRLAAHKAEGVLRALRWEDARIAAVAHAIEAHSFSAGIVPETLEARILQDADRLDAIGMVGVARCFYVAGRMGSALYDPTDPEAAFRPLDDKRFAIDHFENKLFKLAAGFQTAAGTRLAELRQARLRRFLDEFLDEI</sequence>
<organism evidence="2 3">
    <name type="scientific">Kaistia defluvii</name>
    <dbReference type="NCBI Taxonomy" id="410841"/>
    <lineage>
        <taxon>Bacteria</taxon>
        <taxon>Pseudomonadati</taxon>
        <taxon>Pseudomonadota</taxon>
        <taxon>Alphaproteobacteria</taxon>
        <taxon>Hyphomicrobiales</taxon>
        <taxon>Kaistiaceae</taxon>
        <taxon>Kaistia</taxon>
    </lineage>
</organism>